<feature type="transmembrane region" description="Helical" evidence="3">
    <location>
        <begin position="12"/>
        <end position="32"/>
    </location>
</feature>
<evidence type="ECO:0000256" key="2">
    <source>
        <dbReference type="SAM" id="MobiDB-lite"/>
    </source>
</evidence>
<dbReference type="RefSeq" id="WP_277859474.1">
    <property type="nucleotide sequence ID" value="NZ_JARRAG010000001.1"/>
</dbReference>
<accession>A0ABT6F6S3</accession>
<evidence type="ECO:0000256" key="3">
    <source>
        <dbReference type="SAM" id="Phobius"/>
    </source>
</evidence>
<protein>
    <recommendedName>
        <fullName evidence="6">Chromosome partition protein Smc</fullName>
    </recommendedName>
</protein>
<reference evidence="4 5" key="1">
    <citation type="submission" date="2023-03" db="EMBL/GenBank/DDBJ databases">
        <title>Paludisphaera mucosa sp. nov. a novel planctomycete from northern fen.</title>
        <authorList>
            <person name="Ivanova A."/>
        </authorList>
    </citation>
    <scope>NUCLEOTIDE SEQUENCE [LARGE SCALE GENOMIC DNA]</scope>
    <source>
        <strain evidence="4 5">Pla2</strain>
    </source>
</reference>
<feature type="region of interest" description="Disordered" evidence="2">
    <location>
        <begin position="495"/>
        <end position="526"/>
    </location>
</feature>
<gene>
    <name evidence="4" type="ORF">PZE19_05005</name>
</gene>
<dbReference type="EMBL" id="JARRAG010000001">
    <property type="protein sequence ID" value="MDG3003118.1"/>
    <property type="molecule type" value="Genomic_DNA"/>
</dbReference>
<keyword evidence="5" id="KW-1185">Reference proteome</keyword>
<keyword evidence="3" id="KW-0812">Transmembrane</keyword>
<comment type="caution">
    <text evidence="4">The sequence shown here is derived from an EMBL/GenBank/DDBJ whole genome shotgun (WGS) entry which is preliminary data.</text>
</comment>
<keyword evidence="3" id="KW-1133">Transmembrane helix</keyword>
<sequence>MAASNESQGLKIAVAVFVTLTVILAVTSYFLYSSYARSEGLLQSETDKAGKAKREADEALTQYDDFRKTIGARATEFDPAKTEIATHLKKVEDRLMGIANIVNASVAKAQAAGAQGPELEDAKQKVQLAIDSYRKEPNKNYISALDRLIELLENLSLVDSELAANEASLRNNLESATSVAAQQIDVQTKSAQSTRADLEAEHAKHDQDRQILLSKVDQLTTDLDQARTDNANLTTQIRQLKEEDGRKIEQLTSILREQRDQLDRKENVLDHPDGHITFVDFDRNEVHVDLTRRQGARPQMNMTIFDANSPGIPTEKPKGNISLTQVGDQFSIGKITRTASPIEPLRVGDIVYSPTWSPNEPMKFALIGPIDVNRDGRDDRDDLKRMIEAAGGSIEYDLPPPNAGKESGKLSARIQWYITDDQKERPALRENYVAKSDTSIAQQAVFEQRFGEMVKEARQNGIRPITLGRLLAYLGYDMNVPVVGRSEAVNQRALNRLTEPKSRNDAQKAAPPATTTPPAEATPDKP</sequence>
<organism evidence="4 5">
    <name type="scientific">Paludisphaera mucosa</name>
    <dbReference type="NCBI Taxonomy" id="3030827"/>
    <lineage>
        <taxon>Bacteria</taxon>
        <taxon>Pseudomonadati</taxon>
        <taxon>Planctomycetota</taxon>
        <taxon>Planctomycetia</taxon>
        <taxon>Isosphaerales</taxon>
        <taxon>Isosphaeraceae</taxon>
        <taxon>Paludisphaera</taxon>
    </lineage>
</organism>
<evidence type="ECO:0000256" key="1">
    <source>
        <dbReference type="SAM" id="Coils"/>
    </source>
</evidence>
<keyword evidence="1" id="KW-0175">Coiled coil</keyword>
<evidence type="ECO:0008006" key="6">
    <source>
        <dbReference type="Google" id="ProtNLM"/>
    </source>
</evidence>
<feature type="coiled-coil region" evidence="1">
    <location>
        <begin position="209"/>
        <end position="268"/>
    </location>
</feature>
<keyword evidence="3" id="KW-0472">Membrane</keyword>
<evidence type="ECO:0000313" key="5">
    <source>
        <dbReference type="Proteomes" id="UP001216907"/>
    </source>
</evidence>
<evidence type="ECO:0000313" key="4">
    <source>
        <dbReference type="EMBL" id="MDG3003118.1"/>
    </source>
</evidence>
<feature type="compositionally biased region" description="Low complexity" evidence="2">
    <location>
        <begin position="509"/>
        <end position="526"/>
    </location>
</feature>
<dbReference type="Proteomes" id="UP001216907">
    <property type="component" value="Unassembled WGS sequence"/>
</dbReference>
<proteinExistence type="predicted"/>
<name>A0ABT6F6S3_9BACT</name>